<dbReference type="EMBL" id="SHMC01000006">
    <property type="protein sequence ID" value="TAA23237.1"/>
    <property type="molecule type" value="Genomic_DNA"/>
</dbReference>
<dbReference type="OrthoDB" id="108890at2"/>
<evidence type="ECO:0000313" key="2">
    <source>
        <dbReference type="EMBL" id="TAA23237.1"/>
    </source>
</evidence>
<proteinExistence type="predicted"/>
<feature type="domain" description="ER-bound oxygenase mpaB/mpaB'/Rubber oxygenase catalytic" evidence="1">
    <location>
        <begin position="49"/>
        <end position="276"/>
    </location>
</feature>
<dbReference type="InterPro" id="IPR018713">
    <property type="entry name" value="MPAB/Lcp_cat_dom"/>
</dbReference>
<dbReference type="AlphaFoldDB" id="A0A4Q8L683"/>
<dbReference type="Proteomes" id="UP000292627">
    <property type="component" value="Unassembled WGS sequence"/>
</dbReference>
<protein>
    <submittedName>
        <fullName evidence="2">DUF2236 domain-containing protein</fullName>
    </submittedName>
</protein>
<organism evidence="2 3">
    <name type="scientific">Pseudoxanthomonas winnipegensis</name>
    <dbReference type="NCBI Taxonomy" id="2480810"/>
    <lineage>
        <taxon>Bacteria</taxon>
        <taxon>Pseudomonadati</taxon>
        <taxon>Pseudomonadota</taxon>
        <taxon>Gammaproteobacteria</taxon>
        <taxon>Lysobacterales</taxon>
        <taxon>Lysobacteraceae</taxon>
        <taxon>Pseudoxanthomonas</taxon>
    </lineage>
</organism>
<accession>A0A4Q8L683</accession>
<sequence length="307" mass="33191">MSLLRTLAAPATAPVRRWVLGAFPRGGSGIDYDLPRGDPGLFGPDSVTWRIHADFPGMLAGGLSALMLQALHPRALAGVYEHSNFRQDLVGRLRRTTAFVAGTSYASTAEAQRLIERVRAIHARVQGALDDGTPYAADDPDLLTWVHVTEAHGFLQGYRRYCRPVPADVADRYFDEVRRVAEALGARGVPASQAQVDAYFAAVRPQLRFDARSREVMDVLARIRLPVPAAGLSRDVFLGAAAALLPDWAQALLALGRARRARSAMAAASLRGLAPVFRLALPDGACAHACARMAVPIARMRDWPGRA</sequence>
<dbReference type="Pfam" id="PF09995">
    <property type="entry name" value="MPAB_Lcp_cat"/>
    <property type="match status" value="1"/>
</dbReference>
<dbReference type="PANTHER" id="PTHR36151">
    <property type="entry name" value="BLR2777 PROTEIN"/>
    <property type="match status" value="1"/>
</dbReference>
<gene>
    <name evidence="2" type="ORF">EA660_14950</name>
</gene>
<evidence type="ECO:0000313" key="3">
    <source>
        <dbReference type="Proteomes" id="UP000292627"/>
    </source>
</evidence>
<comment type="caution">
    <text evidence="2">The sequence shown here is derived from an EMBL/GenBank/DDBJ whole genome shotgun (WGS) entry which is preliminary data.</text>
</comment>
<dbReference type="GO" id="GO:0016491">
    <property type="term" value="F:oxidoreductase activity"/>
    <property type="evidence" value="ECO:0007669"/>
    <property type="project" value="InterPro"/>
</dbReference>
<evidence type="ECO:0000259" key="1">
    <source>
        <dbReference type="Pfam" id="PF09995"/>
    </source>
</evidence>
<name>A0A4Q8L683_9GAMM</name>
<reference evidence="2 3" key="1">
    <citation type="submission" date="2019-02" db="EMBL/GenBank/DDBJ databases">
        <title>WGS of Pseudoxanthomonas species novum from clinical isolates.</title>
        <authorList>
            <person name="Bernier A.-M."/>
            <person name="Bernard K."/>
            <person name="Vachon A."/>
        </authorList>
    </citation>
    <scope>NUCLEOTIDE SEQUENCE [LARGE SCALE GENOMIC DNA]</scope>
    <source>
        <strain evidence="2 3">NML171200</strain>
    </source>
</reference>
<dbReference type="PANTHER" id="PTHR36151:SF3">
    <property type="entry name" value="ER-BOUND OXYGENASE MPAB_MPAB'_RUBBER OXYGENASE CATALYTIC DOMAIN-CONTAINING PROTEIN"/>
    <property type="match status" value="1"/>
</dbReference>
<dbReference type="RefSeq" id="WP_130552262.1">
    <property type="nucleotide sequence ID" value="NZ_SHMC01000006.1"/>
</dbReference>